<dbReference type="AlphaFoldDB" id="A0A1D1XG09"/>
<keyword evidence="1" id="KW-0689">Ribosomal protein</keyword>
<organism evidence="1">
    <name type="scientific">Anthurium amnicola</name>
    <dbReference type="NCBI Taxonomy" id="1678845"/>
    <lineage>
        <taxon>Eukaryota</taxon>
        <taxon>Viridiplantae</taxon>
        <taxon>Streptophyta</taxon>
        <taxon>Embryophyta</taxon>
        <taxon>Tracheophyta</taxon>
        <taxon>Spermatophyta</taxon>
        <taxon>Magnoliopsida</taxon>
        <taxon>Liliopsida</taxon>
        <taxon>Araceae</taxon>
        <taxon>Pothoideae</taxon>
        <taxon>Potheae</taxon>
        <taxon>Anthurium</taxon>
    </lineage>
</organism>
<feature type="non-terminal residue" evidence="1">
    <location>
        <position position="107"/>
    </location>
</feature>
<feature type="non-terminal residue" evidence="1">
    <location>
        <position position="1"/>
    </location>
</feature>
<evidence type="ECO:0000313" key="1">
    <source>
        <dbReference type="EMBL" id="JAT41338.1"/>
    </source>
</evidence>
<name>A0A1D1XG09_9ARAE</name>
<keyword evidence="1" id="KW-0687">Ribonucleoprotein</keyword>
<dbReference type="GO" id="GO:0005840">
    <property type="term" value="C:ribosome"/>
    <property type="evidence" value="ECO:0007669"/>
    <property type="project" value="UniProtKB-KW"/>
</dbReference>
<dbReference type="EMBL" id="GDJX01026598">
    <property type="protein sequence ID" value="JAT41338.1"/>
    <property type="molecule type" value="Transcribed_RNA"/>
</dbReference>
<proteinExistence type="predicted"/>
<reference evidence="1" key="1">
    <citation type="submission" date="2015-07" db="EMBL/GenBank/DDBJ databases">
        <title>Transcriptome Assembly of Anthurium amnicola.</title>
        <authorList>
            <person name="Suzuki J."/>
        </authorList>
    </citation>
    <scope>NUCLEOTIDE SEQUENCE</scope>
</reference>
<accession>A0A1D1XG09</accession>
<gene>
    <name evidence="1" type="primary">rpl10e</name>
    <name evidence="1" type="ORF">g.7028</name>
</gene>
<sequence>RVHAATLGRNGSRFQRGVVGVRMPTYHLSLKSEPLSLSTSLSLKCSTLSPTLLSSLGSSSPFDLSFLSKKKKPVGEGTIRRPLRWVIHGGVREADQGEGQGAEAPLQ</sequence>
<protein>
    <submittedName>
        <fullName evidence="1">50S ribosomal protein L10e</fullName>
    </submittedName>
</protein>